<dbReference type="Gene3D" id="1.10.10.10">
    <property type="entry name" value="Winged helix-like DNA-binding domain superfamily/Winged helix DNA-binding domain"/>
    <property type="match status" value="1"/>
</dbReference>
<gene>
    <name evidence="6" type="ORF">GCM10009788_02810</name>
</gene>
<evidence type="ECO:0000256" key="4">
    <source>
        <dbReference type="ARBA" id="ARBA00023163"/>
    </source>
</evidence>
<dbReference type="InterPro" id="IPR036390">
    <property type="entry name" value="WH_DNA-bd_sf"/>
</dbReference>
<keyword evidence="7" id="KW-1185">Reference proteome</keyword>
<dbReference type="InterPro" id="IPR000847">
    <property type="entry name" value="LysR_HTH_N"/>
</dbReference>
<dbReference type="PANTHER" id="PTHR30346:SF29">
    <property type="entry name" value="LYSR SUBSTRATE-BINDING"/>
    <property type="match status" value="1"/>
</dbReference>
<dbReference type="SUPFAM" id="SSF46785">
    <property type="entry name" value="Winged helix' DNA-binding domain"/>
    <property type="match status" value="1"/>
</dbReference>
<comment type="caution">
    <text evidence="6">The sequence shown here is derived from an EMBL/GenBank/DDBJ whole genome shotgun (WGS) entry which is preliminary data.</text>
</comment>
<keyword evidence="3" id="KW-0238">DNA-binding</keyword>
<dbReference type="Proteomes" id="UP001500842">
    <property type="component" value="Unassembled WGS sequence"/>
</dbReference>
<evidence type="ECO:0000256" key="1">
    <source>
        <dbReference type="ARBA" id="ARBA00009437"/>
    </source>
</evidence>
<dbReference type="EMBL" id="BAAAOR010000002">
    <property type="protein sequence ID" value="GAA1503027.1"/>
    <property type="molecule type" value="Genomic_DNA"/>
</dbReference>
<dbReference type="PANTHER" id="PTHR30346">
    <property type="entry name" value="TRANSCRIPTIONAL DUAL REGULATOR HCAR-RELATED"/>
    <property type="match status" value="1"/>
</dbReference>
<keyword evidence="2" id="KW-0805">Transcription regulation</keyword>
<name>A0ABN1ZRY7_9ACTN</name>
<feature type="domain" description="HTH lysR-type" evidence="5">
    <location>
        <begin position="1"/>
        <end position="61"/>
    </location>
</feature>
<proteinExistence type="inferred from homology"/>
<evidence type="ECO:0000313" key="7">
    <source>
        <dbReference type="Proteomes" id="UP001500842"/>
    </source>
</evidence>
<dbReference type="RefSeq" id="WP_141003678.1">
    <property type="nucleotide sequence ID" value="NZ_BAAAOR010000002.1"/>
</dbReference>
<dbReference type="Gene3D" id="3.40.190.10">
    <property type="entry name" value="Periplasmic binding protein-like II"/>
    <property type="match status" value="2"/>
</dbReference>
<dbReference type="InterPro" id="IPR005119">
    <property type="entry name" value="LysR_subst-bd"/>
</dbReference>
<sequence length="313" mass="33216">MLIGLVRGVRVLCEVAAQGSFSAAARSLGMTQSAVSQHVAALEREAGTALVDRGTRPMELTEAGSVLVRHGRVILAQLDGAEQALAAITGRRAGRLRLGSFPTALTTFVPEAVRTLRATAPELVLTVVDDHMQGLVPRLTAGELDLAVVYENPSLPDDSLARLTTVPLFDDPYRVLLPEGHRLARRRRPLSLADLTGEVWVGGRPGSAWFRILLHACRASGFEPRTLLTTDDHRAVQAFVAAGLGIGVVPGLAASFPSPGVVVRGLDTGAPVRRIAVARPPGEPVPPPVVAMTEVLLDVTRARRDPRGAPRRA</sequence>
<keyword evidence="4" id="KW-0804">Transcription</keyword>
<evidence type="ECO:0000256" key="2">
    <source>
        <dbReference type="ARBA" id="ARBA00023015"/>
    </source>
</evidence>
<dbReference type="Pfam" id="PF03466">
    <property type="entry name" value="LysR_substrate"/>
    <property type="match status" value="1"/>
</dbReference>
<evidence type="ECO:0000256" key="3">
    <source>
        <dbReference type="ARBA" id="ARBA00023125"/>
    </source>
</evidence>
<evidence type="ECO:0000259" key="5">
    <source>
        <dbReference type="PROSITE" id="PS50931"/>
    </source>
</evidence>
<organism evidence="6 7">
    <name type="scientific">Nocardioides humi</name>
    <dbReference type="NCBI Taxonomy" id="449461"/>
    <lineage>
        <taxon>Bacteria</taxon>
        <taxon>Bacillati</taxon>
        <taxon>Actinomycetota</taxon>
        <taxon>Actinomycetes</taxon>
        <taxon>Propionibacteriales</taxon>
        <taxon>Nocardioidaceae</taxon>
        <taxon>Nocardioides</taxon>
    </lineage>
</organism>
<comment type="similarity">
    <text evidence="1">Belongs to the LysR transcriptional regulatory family.</text>
</comment>
<dbReference type="PRINTS" id="PR00039">
    <property type="entry name" value="HTHLYSR"/>
</dbReference>
<dbReference type="SUPFAM" id="SSF53850">
    <property type="entry name" value="Periplasmic binding protein-like II"/>
    <property type="match status" value="1"/>
</dbReference>
<reference evidence="6 7" key="1">
    <citation type="journal article" date="2019" name="Int. J. Syst. Evol. Microbiol.">
        <title>The Global Catalogue of Microorganisms (GCM) 10K type strain sequencing project: providing services to taxonomists for standard genome sequencing and annotation.</title>
        <authorList>
            <consortium name="The Broad Institute Genomics Platform"/>
            <consortium name="The Broad Institute Genome Sequencing Center for Infectious Disease"/>
            <person name="Wu L."/>
            <person name="Ma J."/>
        </authorList>
    </citation>
    <scope>NUCLEOTIDE SEQUENCE [LARGE SCALE GENOMIC DNA]</scope>
    <source>
        <strain evidence="6 7">JCM 14942</strain>
    </source>
</reference>
<protein>
    <submittedName>
        <fullName evidence="6">LysR family transcriptional regulator</fullName>
    </submittedName>
</protein>
<dbReference type="CDD" id="cd08423">
    <property type="entry name" value="PBP2_LTTR_like_6"/>
    <property type="match status" value="1"/>
</dbReference>
<evidence type="ECO:0000313" key="6">
    <source>
        <dbReference type="EMBL" id="GAA1503027.1"/>
    </source>
</evidence>
<dbReference type="Pfam" id="PF00126">
    <property type="entry name" value="HTH_1"/>
    <property type="match status" value="1"/>
</dbReference>
<accession>A0ABN1ZRY7</accession>
<dbReference type="InterPro" id="IPR036388">
    <property type="entry name" value="WH-like_DNA-bd_sf"/>
</dbReference>
<dbReference type="PROSITE" id="PS50931">
    <property type="entry name" value="HTH_LYSR"/>
    <property type="match status" value="1"/>
</dbReference>